<dbReference type="STRING" id="69322.SAMN05443669_100832"/>
<proteinExistence type="predicted"/>
<protein>
    <submittedName>
        <fullName evidence="2">Uncharacterized protein</fullName>
    </submittedName>
</protein>
<dbReference type="EMBL" id="FRBU01000008">
    <property type="protein sequence ID" value="SHL48367.1"/>
    <property type="molecule type" value="Genomic_DNA"/>
</dbReference>
<dbReference type="RefSeq" id="WP_073352492.1">
    <property type="nucleotide sequence ID" value="NZ_FRBU01000008.1"/>
</dbReference>
<dbReference type="AlphaFoldDB" id="A0A1M7B0F4"/>
<evidence type="ECO:0000313" key="2">
    <source>
        <dbReference type="EMBL" id="SHL48367.1"/>
    </source>
</evidence>
<sequence>MKKLVFTALAVVAFSAVAMAKTGEVKGSDLLSYEDTDCVSETADKMDCLDPENKLSAEEANKIYQILYNNCIGAGPVNRLTQG</sequence>
<keyword evidence="1" id="KW-0732">Signal</keyword>
<dbReference type="Proteomes" id="UP000184260">
    <property type="component" value="Unassembled WGS sequence"/>
</dbReference>
<evidence type="ECO:0000313" key="3">
    <source>
        <dbReference type="Proteomes" id="UP000184260"/>
    </source>
</evidence>
<reference evidence="3" key="1">
    <citation type="submission" date="2016-11" db="EMBL/GenBank/DDBJ databases">
        <authorList>
            <person name="Varghese N."/>
            <person name="Submissions S."/>
        </authorList>
    </citation>
    <scope>NUCLEOTIDE SEQUENCE [LARGE SCALE GENOMIC DNA]</scope>
    <source>
        <strain evidence="3">DSM 3661</strain>
    </source>
</reference>
<evidence type="ECO:0000256" key="1">
    <source>
        <dbReference type="SAM" id="SignalP"/>
    </source>
</evidence>
<feature type="signal peptide" evidence="1">
    <location>
        <begin position="1"/>
        <end position="20"/>
    </location>
</feature>
<keyword evidence="3" id="KW-1185">Reference proteome</keyword>
<accession>A0A1M7B0F4</accession>
<organism evidence="2 3">
    <name type="scientific">Flavobacterium xanthum</name>
    <dbReference type="NCBI Taxonomy" id="69322"/>
    <lineage>
        <taxon>Bacteria</taxon>
        <taxon>Pseudomonadati</taxon>
        <taxon>Bacteroidota</taxon>
        <taxon>Flavobacteriia</taxon>
        <taxon>Flavobacteriales</taxon>
        <taxon>Flavobacteriaceae</taxon>
        <taxon>Flavobacterium</taxon>
    </lineage>
</organism>
<name>A0A1M7B0F4_9FLAO</name>
<dbReference type="OrthoDB" id="1375685at2"/>
<gene>
    <name evidence="2" type="ORF">SAMN05443669_100832</name>
</gene>
<feature type="chain" id="PRO_5009923927" evidence="1">
    <location>
        <begin position="21"/>
        <end position="83"/>
    </location>
</feature>